<evidence type="ECO:0000256" key="7">
    <source>
        <dbReference type="ARBA" id="ARBA00022475"/>
    </source>
</evidence>
<dbReference type="AlphaFoldDB" id="A0A1T4WBN9"/>
<dbReference type="InterPro" id="IPR003805">
    <property type="entry name" value="CobS"/>
</dbReference>
<comment type="subcellular location">
    <subcellularLocation>
        <location evidence="2 19">Cell membrane</location>
        <topology evidence="2 19">Multi-pass membrane protein</topology>
    </subcellularLocation>
</comment>
<evidence type="ECO:0000256" key="13">
    <source>
        <dbReference type="ARBA" id="ARBA00023136"/>
    </source>
</evidence>
<keyword evidence="12 19" id="KW-1133">Transmembrane helix</keyword>
<comment type="catalytic activity">
    <reaction evidence="17 19">
        <text>alpha-ribazole + adenosylcob(III)inamide-GDP = adenosylcob(III)alamin + GMP + H(+)</text>
        <dbReference type="Rhea" id="RHEA:16049"/>
        <dbReference type="ChEBI" id="CHEBI:10329"/>
        <dbReference type="ChEBI" id="CHEBI:15378"/>
        <dbReference type="ChEBI" id="CHEBI:18408"/>
        <dbReference type="ChEBI" id="CHEBI:58115"/>
        <dbReference type="ChEBI" id="CHEBI:60487"/>
        <dbReference type="EC" id="2.7.8.26"/>
    </reaction>
</comment>
<comment type="cofactor">
    <cofactor evidence="1 19">
        <name>Mg(2+)</name>
        <dbReference type="ChEBI" id="CHEBI:18420"/>
    </cofactor>
</comment>
<dbReference type="PANTHER" id="PTHR34148:SF1">
    <property type="entry name" value="ADENOSYLCOBINAMIDE-GDP RIBAZOLETRANSFERASE"/>
    <property type="match status" value="1"/>
</dbReference>
<evidence type="ECO:0000256" key="10">
    <source>
        <dbReference type="ARBA" id="ARBA00022692"/>
    </source>
</evidence>
<evidence type="ECO:0000256" key="14">
    <source>
        <dbReference type="ARBA" id="ARBA00025228"/>
    </source>
</evidence>
<feature type="transmembrane region" description="Helical" evidence="19">
    <location>
        <begin position="133"/>
        <end position="156"/>
    </location>
</feature>
<feature type="transmembrane region" description="Helical" evidence="19">
    <location>
        <begin position="227"/>
        <end position="253"/>
    </location>
</feature>
<dbReference type="STRING" id="1121442.SAMN02745702_01967"/>
<keyword evidence="7 19" id="KW-1003">Cell membrane</keyword>
<name>A0A1T4WBN9_9BACT</name>
<evidence type="ECO:0000256" key="4">
    <source>
        <dbReference type="ARBA" id="ARBA00010561"/>
    </source>
</evidence>
<evidence type="ECO:0000256" key="3">
    <source>
        <dbReference type="ARBA" id="ARBA00004663"/>
    </source>
</evidence>
<feature type="transmembrane region" description="Helical" evidence="19">
    <location>
        <begin position="108"/>
        <end position="127"/>
    </location>
</feature>
<keyword evidence="13 19" id="KW-0472">Membrane</keyword>
<organism evidence="20 21">
    <name type="scientific">Desulfobaculum bizertense DSM 18034</name>
    <dbReference type="NCBI Taxonomy" id="1121442"/>
    <lineage>
        <taxon>Bacteria</taxon>
        <taxon>Pseudomonadati</taxon>
        <taxon>Thermodesulfobacteriota</taxon>
        <taxon>Desulfovibrionia</taxon>
        <taxon>Desulfovibrionales</taxon>
        <taxon>Desulfovibrionaceae</taxon>
        <taxon>Desulfobaculum</taxon>
    </lineage>
</organism>
<dbReference type="Pfam" id="PF02654">
    <property type="entry name" value="CobS"/>
    <property type="match status" value="1"/>
</dbReference>
<comment type="similarity">
    <text evidence="4 19">Belongs to the CobS family.</text>
</comment>
<dbReference type="Proteomes" id="UP000189733">
    <property type="component" value="Unassembled WGS sequence"/>
</dbReference>
<comment type="pathway">
    <text evidence="3 19">Cofactor biosynthesis; adenosylcobalamin biosynthesis; adenosylcobalamin from cob(II)yrinate a,c-diamide: step 7/7.</text>
</comment>
<evidence type="ECO:0000313" key="20">
    <source>
        <dbReference type="EMBL" id="SKA74539.1"/>
    </source>
</evidence>
<dbReference type="RefSeq" id="WP_078685250.1">
    <property type="nucleotide sequence ID" value="NZ_FUYA01000006.1"/>
</dbReference>
<keyword evidence="10 19" id="KW-0812">Transmembrane</keyword>
<reference evidence="20 21" key="1">
    <citation type="submission" date="2017-02" db="EMBL/GenBank/DDBJ databases">
        <authorList>
            <person name="Peterson S.W."/>
        </authorList>
    </citation>
    <scope>NUCLEOTIDE SEQUENCE [LARGE SCALE GENOMIC DNA]</scope>
    <source>
        <strain evidence="20 21">DSM 18034</strain>
    </source>
</reference>
<dbReference type="GO" id="GO:0005886">
    <property type="term" value="C:plasma membrane"/>
    <property type="evidence" value="ECO:0007669"/>
    <property type="project" value="UniProtKB-SubCell"/>
</dbReference>
<evidence type="ECO:0000256" key="8">
    <source>
        <dbReference type="ARBA" id="ARBA00022573"/>
    </source>
</evidence>
<proteinExistence type="inferred from homology"/>
<dbReference type="GO" id="GO:0009236">
    <property type="term" value="P:cobalamin biosynthetic process"/>
    <property type="evidence" value="ECO:0007669"/>
    <property type="project" value="UniProtKB-UniRule"/>
</dbReference>
<keyword evidence="8 19" id="KW-0169">Cobalamin biosynthesis</keyword>
<dbReference type="UniPathway" id="UPA00148">
    <property type="reaction ID" value="UER00238"/>
</dbReference>
<dbReference type="GO" id="GO:0051073">
    <property type="term" value="F:adenosylcobinamide-GDP ribazoletransferase activity"/>
    <property type="evidence" value="ECO:0007669"/>
    <property type="project" value="UniProtKB-UniRule"/>
</dbReference>
<evidence type="ECO:0000313" key="21">
    <source>
        <dbReference type="Proteomes" id="UP000189733"/>
    </source>
</evidence>
<evidence type="ECO:0000256" key="19">
    <source>
        <dbReference type="HAMAP-Rule" id="MF_00719"/>
    </source>
</evidence>
<dbReference type="EC" id="2.7.8.26" evidence="5 19"/>
<dbReference type="GO" id="GO:0008818">
    <property type="term" value="F:cobalamin 5'-phosphate synthase activity"/>
    <property type="evidence" value="ECO:0007669"/>
    <property type="project" value="UniProtKB-UniRule"/>
</dbReference>
<dbReference type="PANTHER" id="PTHR34148">
    <property type="entry name" value="ADENOSYLCOBINAMIDE-GDP RIBAZOLETRANSFERASE"/>
    <property type="match status" value="1"/>
</dbReference>
<evidence type="ECO:0000256" key="17">
    <source>
        <dbReference type="ARBA" id="ARBA00048623"/>
    </source>
</evidence>
<feature type="transmembrane region" description="Helical" evidence="19">
    <location>
        <begin position="168"/>
        <end position="191"/>
    </location>
</feature>
<comment type="catalytic activity">
    <reaction evidence="18 19">
        <text>alpha-ribazole 5'-phosphate + adenosylcob(III)inamide-GDP = adenosylcob(III)alamin 5'-phosphate + GMP + H(+)</text>
        <dbReference type="Rhea" id="RHEA:23560"/>
        <dbReference type="ChEBI" id="CHEBI:15378"/>
        <dbReference type="ChEBI" id="CHEBI:57918"/>
        <dbReference type="ChEBI" id="CHEBI:58115"/>
        <dbReference type="ChEBI" id="CHEBI:60487"/>
        <dbReference type="ChEBI" id="CHEBI:60493"/>
        <dbReference type="EC" id="2.7.8.26"/>
    </reaction>
</comment>
<dbReference type="OrthoDB" id="9794223at2"/>
<accession>A0A1T4WBN9</accession>
<evidence type="ECO:0000256" key="11">
    <source>
        <dbReference type="ARBA" id="ARBA00022842"/>
    </source>
</evidence>
<dbReference type="EMBL" id="FUYA01000006">
    <property type="protein sequence ID" value="SKA74539.1"/>
    <property type="molecule type" value="Genomic_DNA"/>
</dbReference>
<evidence type="ECO:0000256" key="2">
    <source>
        <dbReference type="ARBA" id="ARBA00004651"/>
    </source>
</evidence>
<comment type="function">
    <text evidence="14 19">Joins adenosylcobinamide-GDP and alpha-ribazole to generate adenosylcobalamin (Ado-cobalamin). Also synthesizes adenosylcobalamin 5'-phosphate from adenosylcobinamide-GDP and alpha-ribazole 5'-phosphate.</text>
</comment>
<evidence type="ECO:0000256" key="1">
    <source>
        <dbReference type="ARBA" id="ARBA00001946"/>
    </source>
</evidence>
<keyword evidence="11 19" id="KW-0460">Magnesium</keyword>
<protein>
    <recommendedName>
        <fullName evidence="6 19">Adenosylcobinamide-GDP ribazoletransferase</fullName>
        <ecNumber evidence="5 19">2.7.8.26</ecNumber>
    </recommendedName>
    <alternativeName>
        <fullName evidence="16 19">Cobalamin synthase</fullName>
    </alternativeName>
    <alternativeName>
        <fullName evidence="15 19">Cobalamin-5'-phosphate synthase</fullName>
    </alternativeName>
</protein>
<feature type="transmembrane region" description="Helical" evidence="19">
    <location>
        <begin position="34"/>
        <end position="56"/>
    </location>
</feature>
<evidence type="ECO:0000256" key="6">
    <source>
        <dbReference type="ARBA" id="ARBA00015850"/>
    </source>
</evidence>
<gene>
    <name evidence="19" type="primary">cobS</name>
    <name evidence="20" type="ORF">SAMN02745702_01967</name>
</gene>
<evidence type="ECO:0000256" key="18">
    <source>
        <dbReference type="ARBA" id="ARBA00049504"/>
    </source>
</evidence>
<keyword evidence="9 19" id="KW-0808">Transferase</keyword>
<evidence type="ECO:0000256" key="12">
    <source>
        <dbReference type="ARBA" id="ARBA00022989"/>
    </source>
</evidence>
<evidence type="ECO:0000256" key="9">
    <source>
        <dbReference type="ARBA" id="ARBA00022679"/>
    </source>
</evidence>
<evidence type="ECO:0000256" key="15">
    <source>
        <dbReference type="ARBA" id="ARBA00032605"/>
    </source>
</evidence>
<evidence type="ECO:0000256" key="16">
    <source>
        <dbReference type="ARBA" id="ARBA00032853"/>
    </source>
</evidence>
<evidence type="ECO:0000256" key="5">
    <source>
        <dbReference type="ARBA" id="ARBA00013200"/>
    </source>
</evidence>
<keyword evidence="21" id="KW-1185">Reference proteome</keyword>
<sequence length="254" mass="27855">MKFLIDSFTACLGFLTRLAPPRMYENHVFAAAMWWFGVVGLILGTLLVTPFAVGVLRGQPWIQAWLLLGGSLTLTRGLHWDGWADLFDGWGSNATGDRFWEIVKDSRNGAFGVIALIMGLSGQLLLMHQLFAAQAYGFIFFAFIFGRAMCVFTAYLGRKMTRPGQGKLSMDGATTPVALFHLCMVLFFAWILGGWRYVLPVLCLGAIGLTELYSLGRKHGAMNGDFLGAAVIWGELSAMLAGCIALNFTGLVFF</sequence>
<dbReference type="HAMAP" id="MF_00719">
    <property type="entry name" value="CobS"/>
    <property type="match status" value="1"/>
</dbReference>